<evidence type="ECO:0000313" key="4">
    <source>
        <dbReference type="EMBL" id="MBC5619764.1"/>
    </source>
</evidence>
<dbReference type="Gene3D" id="2.140.10.30">
    <property type="entry name" value="Dipeptidylpeptidase IV, N-terminal domain"/>
    <property type="match status" value="1"/>
</dbReference>
<gene>
    <name evidence="4" type="ORF">H8S64_01485</name>
</gene>
<dbReference type="Proteomes" id="UP000646484">
    <property type="component" value="Unassembled WGS sequence"/>
</dbReference>
<dbReference type="SUPFAM" id="SSF53474">
    <property type="entry name" value="alpha/beta-Hydrolases"/>
    <property type="match status" value="1"/>
</dbReference>
<dbReference type="Pfam" id="PF00930">
    <property type="entry name" value="DPPIV_N"/>
    <property type="match status" value="1"/>
</dbReference>
<evidence type="ECO:0000259" key="2">
    <source>
        <dbReference type="Pfam" id="PF00326"/>
    </source>
</evidence>
<dbReference type="SUPFAM" id="SSF82171">
    <property type="entry name" value="DPP6 N-terminal domain-like"/>
    <property type="match status" value="1"/>
</dbReference>
<dbReference type="PANTHER" id="PTHR11731">
    <property type="entry name" value="PROTEASE FAMILY S9B,C DIPEPTIDYL-PEPTIDASE IV-RELATED"/>
    <property type="match status" value="1"/>
</dbReference>
<keyword evidence="1" id="KW-0732">Signal</keyword>
<dbReference type="Pfam" id="PF00326">
    <property type="entry name" value="Peptidase_S9"/>
    <property type="match status" value="1"/>
</dbReference>
<feature type="chain" id="PRO_5045915863" evidence="1">
    <location>
        <begin position="22"/>
        <end position="783"/>
    </location>
</feature>
<organism evidence="4 5">
    <name type="scientific">Butyricimonas hominis</name>
    <dbReference type="NCBI Taxonomy" id="2763032"/>
    <lineage>
        <taxon>Bacteria</taxon>
        <taxon>Pseudomonadati</taxon>
        <taxon>Bacteroidota</taxon>
        <taxon>Bacteroidia</taxon>
        <taxon>Bacteroidales</taxon>
        <taxon>Odoribacteraceae</taxon>
        <taxon>Butyricimonas</taxon>
    </lineage>
</organism>
<dbReference type="InterPro" id="IPR050278">
    <property type="entry name" value="Serine_Prot_S9B/DPPIV"/>
</dbReference>
<feature type="domain" description="Dipeptidylpeptidase IV N-terminal" evidence="3">
    <location>
        <begin position="131"/>
        <end position="457"/>
    </location>
</feature>
<feature type="signal peptide" evidence="1">
    <location>
        <begin position="1"/>
        <end position="21"/>
    </location>
</feature>
<dbReference type="Gene3D" id="3.40.50.1820">
    <property type="entry name" value="alpha/beta hydrolase"/>
    <property type="match status" value="1"/>
</dbReference>
<evidence type="ECO:0000256" key="1">
    <source>
        <dbReference type="SAM" id="SignalP"/>
    </source>
</evidence>
<feature type="domain" description="Peptidase S9 prolyl oligopeptidase catalytic" evidence="2">
    <location>
        <begin position="548"/>
        <end position="766"/>
    </location>
</feature>
<reference evidence="4 5" key="1">
    <citation type="submission" date="2020-08" db="EMBL/GenBank/DDBJ databases">
        <title>Genome public.</title>
        <authorList>
            <person name="Liu C."/>
            <person name="Sun Q."/>
        </authorList>
    </citation>
    <scope>NUCLEOTIDE SEQUENCE [LARGE SCALE GENOMIC DNA]</scope>
    <source>
        <strain evidence="4 5">NSJ-56</strain>
    </source>
</reference>
<comment type="caution">
    <text evidence="4">The sequence shown here is derived from an EMBL/GenBank/DDBJ whole genome shotgun (WGS) entry which is preliminary data.</text>
</comment>
<dbReference type="InterPro" id="IPR001375">
    <property type="entry name" value="Peptidase_S9_cat"/>
</dbReference>
<evidence type="ECO:0000313" key="5">
    <source>
        <dbReference type="Proteomes" id="UP000646484"/>
    </source>
</evidence>
<keyword evidence="5" id="KW-1185">Reference proteome</keyword>
<sequence>MIKFFTSALLCFLVLTGVCQKANFKQAERFMKMDAKNLTGSTVVYPNYLKKSDKFWYSYRKADGTRYFFVDPKAKSQREMFDRDFMAAEISKVTHKPVNKSELPITGISFKEDQKTMKFMVDTFRFEYNIYTKQLVKIDSARKKPTPPAKPKRTGLFGAYSPDSTYIVYAKGHNLYMLRVKDSVETQLTTDGELKYSYAVSDSDTSTSRKSARVTWFENSERFYVRRTDRRKIKSLFIVNSLSQRPALNEYQYVMAGDENVQQEELYLFDTLNKKEIKVPVEKWKDQTIRLFTPGKKVESLYFLRKKRTCDEIDFCRVNPETGEVKVLFNEISKPYFNNEFFHLSLLNDGKDIIWWSERTGHGHFYLYDGEGNLKNAISSGAWTSGKMVKIDTVGRTIYFEGYGQVKGECPYFARINKARLDGNGQVEILTPEQATHEAAFSESGRYFVDNYSRVDLEPASVLRDNKGKKILDLASPDLTALYETGWRMPEPFTIKAADGVTDLYGYMWKPADFDSTKMYPIISYVYPGPQTEAIPLKFSVKSAYNTALSQVGFIVVTFGHRGGSPLRDKWYHTFGYNNLRDYPLADDKFGIEQLADRFSFIDKTKVGIFGHSGGGFMSTAAICTYPDFYTAAVSSAGNHDNNIYNQWWGETHHGIREIKSFEKKTVKDSVTGKDTTTTVEKVKFETRIPTNIELAKNLKGYLMLVTGDADNNVHPANTLRMADALLRAGKNFDLVILPGQSHGFSGMPQEFYQRKMWFHFAKYLLGDFSSDQFREIDAFMRL</sequence>
<dbReference type="InterPro" id="IPR029058">
    <property type="entry name" value="AB_hydrolase_fold"/>
</dbReference>
<evidence type="ECO:0000259" key="3">
    <source>
        <dbReference type="Pfam" id="PF00930"/>
    </source>
</evidence>
<accession>A0ABR7CVR4</accession>
<dbReference type="InterPro" id="IPR002469">
    <property type="entry name" value="Peptidase_S9B_N"/>
</dbReference>
<protein>
    <submittedName>
        <fullName evidence="4">DPP IV N-terminal domain-containing protein</fullName>
    </submittedName>
</protein>
<proteinExistence type="predicted"/>
<dbReference type="EMBL" id="JACOOH010000001">
    <property type="protein sequence ID" value="MBC5619764.1"/>
    <property type="molecule type" value="Genomic_DNA"/>
</dbReference>
<dbReference type="PANTHER" id="PTHR11731:SF193">
    <property type="entry name" value="DIPEPTIDYL PEPTIDASE 9"/>
    <property type="match status" value="1"/>
</dbReference>
<name>A0ABR7CVR4_9BACT</name>